<gene>
    <name evidence="2" type="ORF">ElyMa_001104600</name>
</gene>
<accession>A0AAV4HWG0</accession>
<organism evidence="2 3">
    <name type="scientific">Elysia marginata</name>
    <dbReference type="NCBI Taxonomy" id="1093978"/>
    <lineage>
        <taxon>Eukaryota</taxon>
        <taxon>Metazoa</taxon>
        <taxon>Spiralia</taxon>
        <taxon>Lophotrochozoa</taxon>
        <taxon>Mollusca</taxon>
        <taxon>Gastropoda</taxon>
        <taxon>Heterobranchia</taxon>
        <taxon>Euthyneura</taxon>
        <taxon>Panpulmonata</taxon>
        <taxon>Sacoglossa</taxon>
        <taxon>Placobranchoidea</taxon>
        <taxon>Plakobranchidae</taxon>
        <taxon>Elysia</taxon>
    </lineage>
</organism>
<dbReference type="Proteomes" id="UP000762676">
    <property type="component" value="Unassembled WGS sequence"/>
</dbReference>
<protein>
    <submittedName>
        <fullName evidence="2">Uncharacterized protein</fullName>
    </submittedName>
</protein>
<evidence type="ECO:0000256" key="1">
    <source>
        <dbReference type="SAM" id="Phobius"/>
    </source>
</evidence>
<comment type="caution">
    <text evidence="2">The sequence shown here is derived from an EMBL/GenBank/DDBJ whole genome shotgun (WGS) entry which is preliminary data.</text>
</comment>
<keyword evidence="1" id="KW-0812">Transmembrane</keyword>
<name>A0AAV4HWG0_9GAST</name>
<keyword evidence="1" id="KW-0472">Membrane</keyword>
<reference evidence="2 3" key="1">
    <citation type="journal article" date="2021" name="Elife">
        <title>Chloroplast acquisition without the gene transfer in kleptoplastic sea slugs, Plakobranchus ocellatus.</title>
        <authorList>
            <person name="Maeda T."/>
            <person name="Takahashi S."/>
            <person name="Yoshida T."/>
            <person name="Shimamura S."/>
            <person name="Takaki Y."/>
            <person name="Nagai Y."/>
            <person name="Toyoda A."/>
            <person name="Suzuki Y."/>
            <person name="Arimoto A."/>
            <person name="Ishii H."/>
            <person name="Satoh N."/>
            <person name="Nishiyama T."/>
            <person name="Hasebe M."/>
            <person name="Maruyama T."/>
            <person name="Minagawa J."/>
            <person name="Obokata J."/>
            <person name="Shigenobu S."/>
        </authorList>
    </citation>
    <scope>NUCLEOTIDE SEQUENCE [LARGE SCALE GENOMIC DNA]</scope>
</reference>
<dbReference type="EMBL" id="BMAT01002208">
    <property type="protein sequence ID" value="GFS01703.1"/>
    <property type="molecule type" value="Genomic_DNA"/>
</dbReference>
<keyword evidence="1" id="KW-1133">Transmembrane helix</keyword>
<keyword evidence="3" id="KW-1185">Reference proteome</keyword>
<feature type="transmembrane region" description="Helical" evidence="1">
    <location>
        <begin position="101"/>
        <end position="123"/>
    </location>
</feature>
<dbReference type="Gene3D" id="1.10.1380.10">
    <property type="entry name" value="Neutral endopeptidase , domain2"/>
    <property type="match status" value="1"/>
</dbReference>
<evidence type="ECO:0000313" key="3">
    <source>
        <dbReference type="Proteomes" id="UP000762676"/>
    </source>
</evidence>
<feature type="transmembrane region" description="Helical" evidence="1">
    <location>
        <begin position="68"/>
        <end position="89"/>
    </location>
</feature>
<evidence type="ECO:0000313" key="2">
    <source>
        <dbReference type="EMBL" id="GFS01703.1"/>
    </source>
</evidence>
<proteinExistence type="predicted"/>
<dbReference type="InterPro" id="IPR042089">
    <property type="entry name" value="Peptidase_M13_dom_2"/>
</dbReference>
<sequence length="131" mass="15469">MDLRGRPLVQKVLRPYGPIYFLDEDFDPMDFDLNQQLKKTHVDFWTAAFFTVNVVTDQENWNRRVVEVHGMMMMVEVVVVMMVVMVVMVKDVMVVVMMRMIFIMLMMMMMMMMIKMMMVMMIVNAKTCGGT</sequence>
<dbReference type="AlphaFoldDB" id="A0AAV4HWG0"/>